<evidence type="ECO:0000313" key="4">
    <source>
        <dbReference type="Proteomes" id="UP000294527"/>
    </source>
</evidence>
<dbReference type="AlphaFoldDB" id="A0A4R4GKK4"/>
<dbReference type="InterPro" id="IPR036890">
    <property type="entry name" value="HATPase_C_sf"/>
</dbReference>
<feature type="transmembrane region" description="Helical" evidence="1">
    <location>
        <begin position="102"/>
        <end position="125"/>
    </location>
</feature>
<gene>
    <name evidence="3" type="ORF">E1I98_08375</name>
</gene>
<dbReference type="Pfam" id="PF06580">
    <property type="entry name" value="His_kinase"/>
    <property type="match status" value="1"/>
</dbReference>
<dbReference type="InterPro" id="IPR050640">
    <property type="entry name" value="Bact_2-comp_sensor_kinase"/>
</dbReference>
<dbReference type="EMBL" id="SLTU01000001">
    <property type="protein sequence ID" value="TDA77398.1"/>
    <property type="molecule type" value="Genomic_DNA"/>
</dbReference>
<evidence type="ECO:0000313" key="3">
    <source>
        <dbReference type="EMBL" id="TDA77398.1"/>
    </source>
</evidence>
<sequence length="324" mass="36609">MFWGVVSLAVLTLMACIATFSVLAGSFQGEVILLNFAVNVPMCMIIGYADYKMVAFLHKCQKNADALSIVASVIVSNLAIGSLFVLYYLISSPVRLAGQDGLLQRLLPVVLCNSIIVLIIEAFFYNNLFLANKARLAKVEQEKAKYQLENLKRQINPHFLFNSLNVLSALTYQDAGKANLFAKKLSSVYRYLLVTQEEAKVPLQKELDFVNAYIYLEQIRFGETLCIHMTCDNEALRKYIVPASIQMLIENALKHNINTRDFPLKINIRINKECVVVTNNLQLRNTVSKNGVGLKNLEEQYRIHGHHIEIKKSDTDFTVVLPLF</sequence>
<keyword evidence="1" id="KW-0472">Membrane</keyword>
<dbReference type="GO" id="GO:0016020">
    <property type="term" value="C:membrane"/>
    <property type="evidence" value="ECO:0007669"/>
    <property type="project" value="InterPro"/>
</dbReference>
<name>A0A4R4GKK4_9BACT</name>
<feature type="transmembrane region" description="Helical" evidence="1">
    <location>
        <begin position="66"/>
        <end position="90"/>
    </location>
</feature>
<dbReference type="SUPFAM" id="SSF55874">
    <property type="entry name" value="ATPase domain of HSP90 chaperone/DNA topoisomerase II/histidine kinase"/>
    <property type="match status" value="1"/>
</dbReference>
<keyword evidence="3" id="KW-0808">Transferase</keyword>
<comment type="caution">
    <text evidence="3">The sequence shown here is derived from an EMBL/GenBank/DDBJ whole genome shotgun (WGS) entry which is preliminary data.</text>
</comment>
<keyword evidence="1" id="KW-1133">Transmembrane helix</keyword>
<dbReference type="InterPro" id="IPR010559">
    <property type="entry name" value="Sig_transdc_His_kin_internal"/>
</dbReference>
<dbReference type="Gene3D" id="3.30.565.10">
    <property type="entry name" value="Histidine kinase-like ATPase, C-terminal domain"/>
    <property type="match status" value="1"/>
</dbReference>
<dbReference type="GO" id="GO:0000155">
    <property type="term" value="F:phosphorelay sensor kinase activity"/>
    <property type="evidence" value="ECO:0007669"/>
    <property type="project" value="InterPro"/>
</dbReference>
<keyword evidence="3" id="KW-0418">Kinase</keyword>
<dbReference type="PANTHER" id="PTHR34220">
    <property type="entry name" value="SENSOR HISTIDINE KINASE YPDA"/>
    <property type="match status" value="1"/>
</dbReference>
<dbReference type="PANTHER" id="PTHR34220:SF7">
    <property type="entry name" value="SENSOR HISTIDINE KINASE YPDA"/>
    <property type="match status" value="1"/>
</dbReference>
<dbReference type="Proteomes" id="UP000294527">
    <property type="component" value="Unassembled WGS sequence"/>
</dbReference>
<feature type="transmembrane region" description="Helical" evidence="1">
    <location>
        <begin position="34"/>
        <end position="54"/>
    </location>
</feature>
<accession>A0A4R4GKK4</accession>
<reference evidence="3 4" key="1">
    <citation type="journal article" date="2019" name="Nat. Microbiol.">
        <title>Genomic variation and strain-specific functional adaptation in the human gut microbiome during early life.</title>
        <authorList>
            <person name="Vatanen T."/>
            <person name="Plichta D.R."/>
            <person name="Somani J."/>
            <person name="Munch P.C."/>
            <person name="Arthur T.D."/>
            <person name="Hall A.B."/>
            <person name="Rudolf S."/>
            <person name="Oakeley E.J."/>
            <person name="Ke X."/>
            <person name="Young R.A."/>
            <person name="Haiser H.J."/>
            <person name="Kolde R."/>
            <person name="Yassour M."/>
            <person name="Luopajarvi K."/>
            <person name="Siljander H."/>
            <person name="Virtanen S.M."/>
            <person name="Ilonen J."/>
            <person name="Uibo R."/>
            <person name="Tillmann V."/>
            <person name="Mokurov S."/>
            <person name="Dorshakova N."/>
            <person name="Porter J.A."/>
            <person name="McHardy A.C."/>
            <person name="Lahdesmaki H."/>
            <person name="Vlamakis H."/>
            <person name="Huttenhower C."/>
            <person name="Knip M."/>
            <person name="Xavier R.J."/>
        </authorList>
    </citation>
    <scope>NUCLEOTIDE SEQUENCE [LARGE SCALE GENOMIC DNA]</scope>
    <source>
        <strain evidence="3 4">RJX1047</strain>
    </source>
</reference>
<feature type="domain" description="Signal transduction histidine kinase internal region" evidence="2">
    <location>
        <begin position="147"/>
        <end position="224"/>
    </location>
</feature>
<keyword evidence="1" id="KW-0812">Transmembrane</keyword>
<protein>
    <submittedName>
        <fullName evidence="3">Histidine kinase</fullName>
    </submittedName>
</protein>
<proteinExistence type="predicted"/>
<organism evidence="3 4">
    <name type="scientific">Phocaeicola dorei</name>
    <dbReference type="NCBI Taxonomy" id="357276"/>
    <lineage>
        <taxon>Bacteria</taxon>
        <taxon>Pseudomonadati</taxon>
        <taxon>Bacteroidota</taxon>
        <taxon>Bacteroidia</taxon>
        <taxon>Bacteroidales</taxon>
        <taxon>Bacteroidaceae</taxon>
        <taxon>Phocaeicola</taxon>
    </lineage>
</organism>
<evidence type="ECO:0000259" key="2">
    <source>
        <dbReference type="Pfam" id="PF06580"/>
    </source>
</evidence>
<evidence type="ECO:0000256" key="1">
    <source>
        <dbReference type="SAM" id="Phobius"/>
    </source>
</evidence>